<feature type="domain" description="Zinc-ribbon" evidence="1">
    <location>
        <begin position="2"/>
        <end position="24"/>
    </location>
</feature>
<dbReference type="Pfam" id="PF13240">
    <property type="entry name" value="Zn_Ribbon_1"/>
    <property type="match status" value="1"/>
</dbReference>
<accession>A0A1T4KNQ3</accession>
<dbReference type="Proteomes" id="UP000190657">
    <property type="component" value="Unassembled WGS sequence"/>
</dbReference>
<proteinExistence type="predicted"/>
<dbReference type="InterPro" id="IPR026870">
    <property type="entry name" value="Zinc_ribbon_dom"/>
</dbReference>
<evidence type="ECO:0000259" key="1">
    <source>
        <dbReference type="Pfam" id="PF13240"/>
    </source>
</evidence>
<dbReference type="EMBL" id="FUWW01000004">
    <property type="protein sequence ID" value="SJZ44042.1"/>
    <property type="molecule type" value="Genomic_DNA"/>
</dbReference>
<dbReference type="STRING" id="290054.SAMN02745114_00558"/>
<dbReference type="RefSeq" id="WP_078768058.1">
    <property type="nucleotide sequence ID" value="NZ_FUWW01000004.1"/>
</dbReference>
<gene>
    <name evidence="2" type="ORF">SAMN02745114_00558</name>
</gene>
<evidence type="ECO:0000313" key="2">
    <source>
        <dbReference type="EMBL" id="SJZ44042.1"/>
    </source>
</evidence>
<sequence>MYCINCGTKLPDGAKFCFECGSPVNVVPVEDDEYSIKTSTADEIQNTETEDWITHTFVNDLSSKGKGNPKIYRSFRFQDRRSNDTFLFVTPFDIRQSIDVIYSAFKRCGDVKSVNPERGYIKAQLVESSLGKIIFETYITPIEDGNGCKVRIVIQSVWGSRQLLPPKTSDNVYDRFLRELFTIEPNVNFGVSLANKAPYVIAVNQIGSNIAMQTDSIIEQIPNVGGMIIGDFLFGEAGAIVGGMSGTRRSTGVTREVFVQNRLASVIFNNGKVYEGEIRVGTPLYNEVMAKI</sequence>
<reference evidence="2 3" key="1">
    <citation type="submission" date="2017-02" db="EMBL/GenBank/DDBJ databases">
        <authorList>
            <person name="Peterson S.W."/>
        </authorList>
    </citation>
    <scope>NUCLEOTIDE SEQUENCE [LARGE SCALE GENOMIC DNA]</scope>
    <source>
        <strain evidence="2 3">ATCC 51222</strain>
    </source>
</reference>
<protein>
    <submittedName>
        <fullName evidence="2">Zinc-ribbon domain-containing protein</fullName>
    </submittedName>
</protein>
<organism evidence="2 3">
    <name type="scientific">Eubacterium coprostanoligenes</name>
    <dbReference type="NCBI Taxonomy" id="290054"/>
    <lineage>
        <taxon>Bacteria</taxon>
        <taxon>Bacillati</taxon>
        <taxon>Bacillota</taxon>
        <taxon>Clostridia</taxon>
        <taxon>Eubacteriales</taxon>
        <taxon>Eubacteriaceae</taxon>
        <taxon>Eubacterium</taxon>
    </lineage>
</organism>
<keyword evidence="3" id="KW-1185">Reference proteome</keyword>
<dbReference type="AlphaFoldDB" id="A0A1T4KNQ3"/>
<dbReference type="OrthoDB" id="1493699at2"/>
<evidence type="ECO:0000313" key="3">
    <source>
        <dbReference type="Proteomes" id="UP000190657"/>
    </source>
</evidence>
<name>A0A1T4KNQ3_9FIRM</name>